<gene>
    <name evidence="2" type="ORF">FHX37_0056</name>
</gene>
<evidence type="ECO:0000313" key="3">
    <source>
        <dbReference type="Proteomes" id="UP000317422"/>
    </source>
</evidence>
<proteinExistence type="predicted"/>
<dbReference type="InterPro" id="IPR036291">
    <property type="entry name" value="NAD(P)-bd_dom_sf"/>
</dbReference>
<dbReference type="OrthoDB" id="4457504at2"/>
<dbReference type="PANTHER" id="PTHR43162">
    <property type="match status" value="1"/>
</dbReference>
<comment type="caution">
    <text evidence="2">The sequence shown here is derived from an EMBL/GenBank/DDBJ whole genome shotgun (WGS) entry which is preliminary data.</text>
</comment>
<accession>A0A543NEF2</accession>
<reference evidence="2 3" key="1">
    <citation type="submission" date="2019-06" db="EMBL/GenBank/DDBJ databases">
        <title>Sequencing the genomes of 1000 actinobacteria strains.</title>
        <authorList>
            <person name="Klenk H.-P."/>
        </authorList>
    </citation>
    <scope>NUCLEOTIDE SEQUENCE [LARGE SCALE GENOMIC DNA]</scope>
    <source>
        <strain evidence="2 3">DSM 45015</strain>
    </source>
</reference>
<dbReference type="PANTHER" id="PTHR43162:SF1">
    <property type="entry name" value="PRESTALK A DIFFERENTIATION PROTEIN A"/>
    <property type="match status" value="1"/>
</dbReference>
<protein>
    <submittedName>
        <fullName evidence="2">Uncharacterized protein YbjT (DUF2867 family)</fullName>
    </submittedName>
</protein>
<feature type="domain" description="NmrA-like" evidence="1">
    <location>
        <begin position="119"/>
        <end position="233"/>
    </location>
</feature>
<dbReference type="EMBL" id="VFQC01000001">
    <property type="protein sequence ID" value="TQN30195.1"/>
    <property type="molecule type" value="Genomic_DNA"/>
</dbReference>
<dbReference type="Pfam" id="PF05368">
    <property type="entry name" value="NmrA"/>
    <property type="match status" value="1"/>
</dbReference>
<dbReference type="InterPro" id="IPR008030">
    <property type="entry name" value="NmrA-like"/>
</dbReference>
<dbReference type="AlphaFoldDB" id="A0A543NEF2"/>
<dbReference type="Gene3D" id="3.90.25.10">
    <property type="entry name" value="UDP-galactose 4-epimerase, domain 1"/>
    <property type="match status" value="1"/>
</dbReference>
<evidence type="ECO:0000313" key="2">
    <source>
        <dbReference type="EMBL" id="TQN30195.1"/>
    </source>
</evidence>
<dbReference type="SUPFAM" id="SSF51735">
    <property type="entry name" value="NAD(P)-binding Rossmann-fold domains"/>
    <property type="match status" value="1"/>
</dbReference>
<organism evidence="2 3">
    <name type="scientific">Haloactinospora alba</name>
    <dbReference type="NCBI Taxonomy" id="405555"/>
    <lineage>
        <taxon>Bacteria</taxon>
        <taxon>Bacillati</taxon>
        <taxon>Actinomycetota</taxon>
        <taxon>Actinomycetes</taxon>
        <taxon>Streptosporangiales</taxon>
        <taxon>Nocardiopsidaceae</taxon>
        <taxon>Haloactinospora</taxon>
    </lineage>
</organism>
<dbReference type="InterPro" id="IPR051604">
    <property type="entry name" value="Ergot_Alk_Oxidoreductase"/>
</dbReference>
<dbReference type="Proteomes" id="UP000317422">
    <property type="component" value="Unassembled WGS sequence"/>
</dbReference>
<evidence type="ECO:0000259" key="1">
    <source>
        <dbReference type="Pfam" id="PF05368"/>
    </source>
</evidence>
<dbReference type="Gene3D" id="3.40.50.720">
    <property type="entry name" value="NAD(P)-binding Rossmann-like Domain"/>
    <property type="match status" value="1"/>
</dbReference>
<keyword evidence="3" id="KW-1185">Reference proteome</keyword>
<dbReference type="RefSeq" id="WP_141921474.1">
    <property type="nucleotide sequence ID" value="NZ_VFQC01000001.1"/>
</dbReference>
<name>A0A543NEF2_9ACTN</name>
<sequence>MTVLITGGTGKTGHPLAAELREHGSDIRVASRTPGREGAFFDWADPGSHRPVVRGVERLYLVPPLLSVDPMPMVRPFLDAAHAEGVRRVVVLSSSAVLADAPGLAELRFVAREFPEWAVLRPSGFMQNFVGAHPVAAGIREHGEIRTAAGDGRLGWVDAADIAAVAARLLLAPEIASGERFVTGPETLSYPQAASIIGDATGKPVHHRDVSAEDLARSYRETGMPDPFASALAGFDRDISQGAEDHVSPEVERLTGRPARSFRDFVRANRDGFG</sequence>